<dbReference type="InterPro" id="IPR000152">
    <property type="entry name" value="EGF-type_Asp/Asn_hydroxyl_site"/>
</dbReference>
<dbReference type="InterPro" id="IPR000742">
    <property type="entry name" value="EGF"/>
</dbReference>
<dbReference type="CDD" id="cd00064">
    <property type="entry name" value="FU"/>
    <property type="match status" value="2"/>
</dbReference>
<dbReference type="SMART" id="SM00181">
    <property type="entry name" value="EGF"/>
    <property type="match status" value="4"/>
</dbReference>
<evidence type="ECO:0000256" key="1">
    <source>
        <dbReference type="ARBA" id="ARBA00004240"/>
    </source>
</evidence>
<protein>
    <recommendedName>
        <fullName evidence="12">EGF-like domain-containing protein</fullName>
    </recommendedName>
</protein>
<dbReference type="PANTHER" id="PTHR24039">
    <property type="entry name" value="FIBRILLIN-RELATED"/>
    <property type="match status" value="1"/>
</dbReference>
<dbReference type="PROSITE" id="PS50026">
    <property type="entry name" value="EGF_3"/>
    <property type="match status" value="2"/>
</dbReference>
<comment type="caution">
    <text evidence="10">Lacks conserved residue(s) required for the propagation of feature annotation.</text>
</comment>
<sequence length="451" mass="50676">MVTLRNSVFSKNNISKVIFALLCVLNFLTVKIFATTKCDVCKDMVKRFNEGLETTKKSNFGGGNTNWESKTLGTYKTSETRLVEIIDNHLCQENKECHMMLEEHEELLEKYYFTIYAKHLSTQDMHEWFCIENVKACCPNNTYGPKCSPCTGGTERPCMGNGECDGAGTEQGSGRCTCDRPYNGETCESCQLGYYEAYRNTTHVICEKCHHRCRVCSKEGPSGCIHCREGYTKSSDGECIDVDECTREKLDCGHNTYCVNTEGSYDCRACDDGCDTCTGPGPDKCIECRADHYLDEDKICKKCDDACWGCTGPTTEDCKTCKSGYELVDNKCTDIDECTTQKDLCTGGNVDCVNSPGSYTCQCHKGYEMQDNVCVVKPKDKPKTKASSSKTRKKSSKKDVPNLYQFLGVIGLFIIVAKIVYKNMFLLGVVVSLLSVYVYWFADQFDQMYRK</sequence>
<dbReference type="EMBL" id="JARBDR010000918">
    <property type="protein sequence ID" value="KAJ8301451.1"/>
    <property type="molecule type" value="Genomic_DNA"/>
</dbReference>
<accession>A0ABQ9EC95</accession>
<evidence type="ECO:0000256" key="5">
    <source>
        <dbReference type="ARBA" id="ARBA00022737"/>
    </source>
</evidence>
<dbReference type="PROSITE" id="PS01187">
    <property type="entry name" value="EGF_CA"/>
    <property type="match status" value="2"/>
</dbReference>
<dbReference type="InterPro" id="IPR001881">
    <property type="entry name" value="EGF-like_Ca-bd_dom"/>
</dbReference>
<comment type="subcellular location">
    <subcellularLocation>
        <location evidence="1">Endoplasmic reticulum</location>
    </subcellularLocation>
</comment>
<evidence type="ECO:0000256" key="9">
    <source>
        <dbReference type="ARBA" id="ARBA00023180"/>
    </source>
</evidence>
<evidence type="ECO:0000256" key="8">
    <source>
        <dbReference type="ARBA" id="ARBA00023157"/>
    </source>
</evidence>
<dbReference type="Pfam" id="PF07645">
    <property type="entry name" value="EGF_CA"/>
    <property type="match status" value="2"/>
</dbReference>
<evidence type="ECO:0000256" key="11">
    <source>
        <dbReference type="SAM" id="Phobius"/>
    </source>
</evidence>
<evidence type="ECO:0000256" key="10">
    <source>
        <dbReference type="PROSITE-ProRule" id="PRU00076"/>
    </source>
</evidence>
<evidence type="ECO:0000313" key="14">
    <source>
        <dbReference type="Proteomes" id="UP001217089"/>
    </source>
</evidence>
<dbReference type="InterPro" id="IPR049883">
    <property type="entry name" value="NOTCH1_EGF-like"/>
</dbReference>
<dbReference type="Proteomes" id="UP001217089">
    <property type="component" value="Unassembled WGS sequence"/>
</dbReference>
<feature type="transmembrane region" description="Helical" evidence="11">
    <location>
        <begin position="14"/>
        <end position="34"/>
    </location>
</feature>
<keyword evidence="7" id="KW-0106">Calcium</keyword>
<comment type="caution">
    <text evidence="13">The sequence shown here is derived from an EMBL/GenBank/DDBJ whole genome shotgun (WGS) entry which is preliminary data.</text>
</comment>
<feature type="domain" description="EGF-like" evidence="12">
    <location>
        <begin position="334"/>
        <end position="375"/>
    </location>
</feature>
<evidence type="ECO:0000313" key="13">
    <source>
        <dbReference type="EMBL" id="KAJ8301451.1"/>
    </source>
</evidence>
<keyword evidence="11" id="KW-1133">Transmembrane helix</keyword>
<keyword evidence="5" id="KW-0677">Repeat</keyword>
<reference evidence="13 14" key="1">
    <citation type="submission" date="2022-12" db="EMBL/GenBank/DDBJ databases">
        <title>Chromosome-level genome of Tegillarca granosa.</title>
        <authorList>
            <person name="Kim J."/>
        </authorList>
    </citation>
    <scope>NUCLEOTIDE SEQUENCE [LARGE SCALE GENOMIC DNA]</scope>
    <source>
        <strain evidence="13">Teg-2019</strain>
        <tissue evidence="13">Adductor muscle</tissue>
    </source>
</reference>
<keyword evidence="11" id="KW-0472">Membrane</keyword>
<keyword evidence="11" id="KW-0812">Transmembrane</keyword>
<dbReference type="Gene3D" id="2.10.220.10">
    <property type="entry name" value="Hormone Receptor, Insulin-like Growth Factor Receptor 1, Chain A, domain 2"/>
    <property type="match status" value="1"/>
</dbReference>
<feature type="disulfide bond" evidence="10">
    <location>
        <begin position="178"/>
        <end position="187"/>
    </location>
</feature>
<feature type="domain" description="EGF-like" evidence="12">
    <location>
        <begin position="148"/>
        <end position="188"/>
    </location>
</feature>
<dbReference type="PROSITE" id="PS01248">
    <property type="entry name" value="EGF_LAM_1"/>
    <property type="match status" value="1"/>
</dbReference>
<feature type="transmembrane region" description="Helical" evidence="11">
    <location>
        <begin position="425"/>
        <end position="442"/>
    </location>
</feature>
<dbReference type="InterPro" id="IPR002049">
    <property type="entry name" value="LE_dom"/>
</dbReference>
<evidence type="ECO:0000256" key="7">
    <source>
        <dbReference type="ARBA" id="ARBA00022837"/>
    </source>
</evidence>
<keyword evidence="14" id="KW-1185">Reference proteome</keyword>
<organism evidence="13 14">
    <name type="scientific">Tegillarca granosa</name>
    <name type="common">Malaysian cockle</name>
    <name type="synonym">Anadara granosa</name>
    <dbReference type="NCBI Taxonomy" id="220873"/>
    <lineage>
        <taxon>Eukaryota</taxon>
        <taxon>Metazoa</taxon>
        <taxon>Spiralia</taxon>
        <taxon>Lophotrochozoa</taxon>
        <taxon>Mollusca</taxon>
        <taxon>Bivalvia</taxon>
        <taxon>Autobranchia</taxon>
        <taxon>Pteriomorphia</taxon>
        <taxon>Arcoida</taxon>
        <taxon>Arcoidea</taxon>
        <taxon>Arcidae</taxon>
        <taxon>Tegillarca</taxon>
    </lineage>
</organism>
<evidence type="ECO:0000256" key="6">
    <source>
        <dbReference type="ARBA" id="ARBA00022824"/>
    </source>
</evidence>
<dbReference type="SMART" id="SM00261">
    <property type="entry name" value="FU"/>
    <property type="match status" value="3"/>
</dbReference>
<dbReference type="Gene3D" id="2.10.25.10">
    <property type="entry name" value="Laminin"/>
    <property type="match status" value="1"/>
</dbReference>
<evidence type="ECO:0000259" key="12">
    <source>
        <dbReference type="PROSITE" id="PS50026"/>
    </source>
</evidence>
<keyword evidence="6" id="KW-0256">Endoplasmic reticulum</keyword>
<evidence type="ECO:0000256" key="4">
    <source>
        <dbReference type="ARBA" id="ARBA00022729"/>
    </source>
</evidence>
<dbReference type="InterPro" id="IPR018097">
    <property type="entry name" value="EGF_Ca-bd_CS"/>
</dbReference>
<gene>
    <name evidence="13" type="ORF">KUTeg_020438</name>
</gene>
<name>A0ABQ9EC95_TEGGR</name>
<keyword evidence="3 10" id="KW-0245">EGF-like domain</keyword>
<keyword evidence="9" id="KW-0325">Glycoprotein</keyword>
<evidence type="ECO:0000256" key="3">
    <source>
        <dbReference type="ARBA" id="ARBA00022536"/>
    </source>
</evidence>
<dbReference type="SMART" id="SM00179">
    <property type="entry name" value="EGF_CA"/>
    <property type="match status" value="2"/>
</dbReference>
<dbReference type="PROSITE" id="PS01186">
    <property type="entry name" value="EGF_2"/>
    <property type="match status" value="1"/>
</dbReference>
<dbReference type="InterPro" id="IPR006212">
    <property type="entry name" value="Furin_repeat"/>
</dbReference>
<feature type="transmembrane region" description="Helical" evidence="11">
    <location>
        <begin position="402"/>
        <end position="419"/>
    </location>
</feature>
<proteinExistence type="inferred from homology"/>
<dbReference type="SUPFAM" id="SSF57184">
    <property type="entry name" value="Growth factor receptor domain"/>
    <property type="match status" value="2"/>
</dbReference>
<dbReference type="PROSITE" id="PS00010">
    <property type="entry name" value="ASX_HYDROXYL"/>
    <property type="match status" value="1"/>
</dbReference>
<dbReference type="PROSITE" id="PS00022">
    <property type="entry name" value="EGF_1"/>
    <property type="match status" value="1"/>
</dbReference>
<keyword evidence="8 10" id="KW-1015">Disulfide bond</keyword>
<evidence type="ECO:0000256" key="2">
    <source>
        <dbReference type="ARBA" id="ARBA00005897"/>
    </source>
</evidence>
<dbReference type="InterPro" id="IPR009030">
    <property type="entry name" value="Growth_fac_rcpt_cys_sf"/>
</dbReference>
<dbReference type="PANTHER" id="PTHR24039:SF28">
    <property type="entry name" value="EGF-LIKE DOMAIN-CONTAINING PROTEIN"/>
    <property type="match status" value="1"/>
</dbReference>
<keyword evidence="4" id="KW-0732">Signal</keyword>
<comment type="similarity">
    <text evidence="2">Belongs to the CRELD family.</text>
</comment>